<evidence type="ECO:0000256" key="3">
    <source>
        <dbReference type="ARBA" id="ARBA00023295"/>
    </source>
</evidence>
<feature type="domain" description="Glycoside hydrolase family 2 catalytic" evidence="6">
    <location>
        <begin position="285"/>
        <end position="577"/>
    </location>
</feature>
<dbReference type="SUPFAM" id="SSF51445">
    <property type="entry name" value="(Trans)glycosidases"/>
    <property type="match status" value="1"/>
</dbReference>
<dbReference type="Gene3D" id="3.20.20.80">
    <property type="entry name" value="Glycosidases"/>
    <property type="match status" value="1"/>
</dbReference>
<dbReference type="Pfam" id="PF00703">
    <property type="entry name" value="Glyco_hydro_2"/>
    <property type="match status" value="1"/>
</dbReference>
<comment type="caution">
    <text evidence="8">The sequence shown here is derived from an EMBL/GenBank/DDBJ whole genome shotgun (WGS) entry which is preliminary data.</text>
</comment>
<dbReference type="Pfam" id="PF02837">
    <property type="entry name" value="Glyco_hydro_2_N"/>
    <property type="match status" value="1"/>
</dbReference>
<dbReference type="InterPro" id="IPR006104">
    <property type="entry name" value="Glyco_hydro_2_N"/>
</dbReference>
<reference evidence="8" key="1">
    <citation type="journal article" date="2021" name="PeerJ">
        <title>Extensive microbial diversity within the chicken gut microbiome revealed by metagenomics and culture.</title>
        <authorList>
            <person name="Gilroy R."/>
            <person name="Ravi A."/>
            <person name="Getino M."/>
            <person name="Pursley I."/>
            <person name="Horton D.L."/>
            <person name="Alikhan N.F."/>
            <person name="Baker D."/>
            <person name="Gharbi K."/>
            <person name="Hall N."/>
            <person name="Watson M."/>
            <person name="Adriaenssens E.M."/>
            <person name="Foster-Nyarko E."/>
            <person name="Jarju S."/>
            <person name="Secka A."/>
            <person name="Antonio M."/>
            <person name="Oren A."/>
            <person name="Chaudhuri R.R."/>
            <person name="La Ragione R."/>
            <person name="Hildebrand F."/>
            <person name="Pallen M.J."/>
        </authorList>
    </citation>
    <scope>NUCLEOTIDE SEQUENCE</scope>
    <source>
        <strain evidence="8">CHK169-11906</strain>
    </source>
</reference>
<dbReference type="PANTHER" id="PTHR42732:SF1">
    <property type="entry name" value="BETA-MANNOSIDASE"/>
    <property type="match status" value="1"/>
</dbReference>
<gene>
    <name evidence="8" type="ORF">H9779_06490</name>
</gene>
<dbReference type="SUPFAM" id="SSF49303">
    <property type="entry name" value="beta-Galactosidase/glucuronidase domain"/>
    <property type="match status" value="1"/>
</dbReference>
<protein>
    <submittedName>
        <fullName evidence="8">Beta-galactosidase</fullName>
    </submittedName>
</protein>
<dbReference type="InterPro" id="IPR051913">
    <property type="entry name" value="GH2_Domain-Containing"/>
</dbReference>
<dbReference type="Gene3D" id="2.60.40.10">
    <property type="entry name" value="Immunoglobulins"/>
    <property type="match status" value="1"/>
</dbReference>
<proteinExistence type="inferred from homology"/>
<organism evidence="8 9">
    <name type="scientific">Candidatus Alistipes avicola</name>
    <dbReference type="NCBI Taxonomy" id="2838432"/>
    <lineage>
        <taxon>Bacteria</taxon>
        <taxon>Pseudomonadati</taxon>
        <taxon>Bacteroidota</taxon>
        <taxon>Bacteroidia</taxon>
        <taxon>Bacteroidales</taxon>
        <taxon>Rikenellaceae</taxon>
        <taxon>Alistipes</taxon>
    </lineage>
</organism>
<evidence type="ECO:0000256" key="4">
    <source>
        <dbReference type="SAM" id="MobiDB-lite"/>
    </source>
</evidence>
<feature type="domain" description="Glycosyl hydrolases family 2 sugar binding" evidence="7">
    <location>
        <begin position="64"/>
        <end position="162"/>
    </location>
</feature>
<feature type="domain" description="Glycoside hydrolase family 2 immunoglobulin-like beta-sandwich" evidence="5">
    <location>
        <begin position="191"/>
        <end position="277"/>
    </location>
</feature>
<keyword evidence="3" id="KW-0326">Glycosidase</keyword>
<dbReference type="EMBL" id="DWYR01000019">
    <property type="protein sequence ID" value="HJA99227.1"/>
    <property type="molecule type" value="Genomic_DNA"/>
</dbReference>
<comment type="similarity">
    <text evidence="1">Belongs to the glycosyl hydrolase 2 family.</text>
</comment>
<name>A0A9D2RI27_9BACT</name>
<keyword evidence="2" id="KW-0378">Hydrolase</keyword>
<dbReference type="GO" id="GO:0005975">
    <property type="term" value="P:carbohydrate metabolic process"/>
    <property type="evidence" value="ECO:0007669"/>
    <property type="project" value="InterPro"/>
</dbReference>
<dbReference type="InterPro" id="IPR006102">
    <property type="entry name" value="Ig-like_GH2"/>
</dbReference>
<dbReference type="AlphaFoldDB" id="A0A9D2RI27"/>
<dbReference type="SUPFAM" id="SSF49785">
    <property type="entry name" value="Galactose-binding domain-like"/>
    <property type="match status" value="1"/>
</dbReference>
<dbReference type="Gene3D" id="2.60.120.260">
    <property type="entry name" value="Galactose-binding domain-like"/>
    <property type="match status" value="1"/>
</dbReference>
<evidence type="ECO:0000313" key="8">
    <source>
        <dbReference type="EMBL" id="HJA99227.1"/>
    </source>
</evidence>
<dbReference type="InterPro" id="IPR013783">
    <property type="entry name" value="Ig-like_fold"/>
</dbReference>
<dbReference type="PANTHER" id="PTHR42732">
    <property type="entry name" value="BETA-GALACTOSIDASE"/>
    <property type="match status" value="1"/>
</dbReference>
<evidence type="ECO:0000313" key="9">
    <source>
        <dbReference type="Proteomes" id="UP000824259"/>
    </source>
</evidence>
<feature type="region of interest" description="Disordered" evidence="4">
    <location>
        <begin position="492"/>
        <end position="515"/>
    </location>
</feature>
<dbReference type="InterPro" id="IPR036156">
    <property type="entry name" value="Beta-gal/glucu_dom_sf"/>
</dbReference>
<dbReference type="Proteomes" id="UP000824259">
    <property type="component" value="Unassembled WGS sequence"/>
</dbReference>
<dbReference type="InterPro" id="IPR017853">
    <property type="entry name" value="GH"/>
</dbReference>
<evidence type="ECO:0000259" key="7">
    <source>
        <dbReference type="Pfam" id="PF02837"/>
    </source>
</evidence>
<evidence type="ECO:0000259" key="6">
    <source>
        <dbReference type="Pfam" id="PF02836"/>
    </source>
</evidence>
<dbReference type="InterPro" id="IPR008979">
    <property type="entry name" value="Galactose-bd-like_sf"/>
</dbReference>
<dbReference type="Pfam" id="PF02836">
    <property type="entry name" value="Glyco_hydro_2_C"/>
    <property type="match status" value="1"/>
</dbReference>
<sequence length="679" mass="76506">MKKLFLILISTIAFGHLQAREIYLLNDNWLFSFRHENSSDNARCITLPHTWNLDALTGKPDYLRTTADYTRKLYVPRAWTGKRLFLKFYGVENIAEVFVNGKYIGGHRGGSTAFAFEITEAVKFGTENDLRVAVRNVVTGDVLPLSSIHNIYGGIYRDVELIVTDQTAISPLYMGSNGILIHPLSITPERVDAEAEIHLLSPVGSACRLTLELFAPSGLQVVSKSARIKPDGKPIIFSFSIEEPWLWSLSNPNLYQVQVTVENDNSHDQTVFTTGFRNISVSPQQGFLLNDSLVRIQGVSLYYDRSGSGNVITKEEYQEDFALLRELGANALRSPAGPHADELYDLCDRNGILVWIDLPLIQAPFLSDISYYPSPQLEENGKQQLKEIIIQNQNRPSVVMWGIFTRLWTRGENPTAYVRTLNEQAHKLDPTRPTVACSDQDGDLNFITDLIVWGQDLGWERGQTSDLAVWLGQLKTKWSHLRSAICYGEPGRVDQQAENGRQRRPGSGISHPESEQTRFHEDYAKYLAQDSVLWGVWINTLADYGSARRADGIEATGLVSLDREKRKDAFYLYKTLWNKNEPTLYIADRHNHRRSANLQTLTVYSSAGMPIVTKNCDTLRVKEYAPGIYRCDSIEMRGCVKITAEAGGLRDSVLLNGDFALTAPQQRGLPQTVNLRRIN</sequence>
<evidence type="ECO:0000256" key="2">
    <source>
        <dbReference type="ARBA" id="ARBA00022801"/>
    </source>
</evidence>
<evidence type="ECO:0000259" key="5">
    <source>
        <dbReference type="Pfam" id="PF00703"/>
    </source>
</evidence>
<evidence type="ECO:0000256" key="1">
    <source>
        <dbReference type="ARBA" id="ARBA00007401"/>
    </source>
</evidence>
<accession>A0A9D2RI27</accession>
<dbReference type="InterPro" id="IPR006103">
    <property type="entry name" value="Glyco_hydro_2_cat"/>
</dbReference>
<dbReference type="GO" id="GO:0004553">
    <property type="term" value="F:hydrolase activity, hydrolyzing O-glycosyl compounds"/>
    <property type="evidence" value="ECO:0007669"/>
    <property type="project" value="InterPro"/>
</dbReference>
<reference evidence="8" key="2">
    <citation type="submission" date="2021-04" db="EMBL/GenBank/DDBJ databases">
        <authorList>
            <person name="Gilroy R."/>
        </authorList>
    </citation>
    <scope>NUCLEOTIDE SEQUENCE</scope>
    <source>
        <strain evidence="8">CHK169-11906</strain>
    </source>
</reference>